<gene>
    <name evidence="3" type="ORF">MMYC01_202329</name>
</gene>
<evidence type="ECO:0000313" key="3">
    <source>
        <dbReference type="EMBL" id="KXX81911.1"/>
    </source>
</evidence>
<organism evidence="3 4">
    <name type="scientific">Madurella mycetomatis</name>
    <dbReference type="NCBI Taxonomy" id="100816"/>
    <lineage>
        <taxon>Eukaryota</taxon>
        <taxon>Fungi</taxon>
        <taxon>Dikarya</taxon>
        <taxon>Ascomycota</taxon>
        <taxon>Pezizomycotina</taxon>
        <taxon>Sordariomycetes</taxon>
        <taxon>Sordariomycetidae</taxon>
        <taxon>Sordariales</taxon>
        <taxon>Sordariales incertae sedis</taxon>
        <taxon>Madurella</taxon>
    </lineage>
</organism>
<dbReference type="InterPro" id="IPR001163">
    <property type="entry name" value="Sm_dom_euk/arc"/>
</dbReference>
<dbReference type="AlphaFoldDB" id="A0A175WEG3"/>
<feature type="compositionally biased region" description="Basic and acidic residues" evidence="1">
    <location>
        <begin position="138"/>
        <end position="149"/>
    </location>
</feature>
<dbReference type="OrthoDB" id="368909at2759"/>
<comment type="caution">
    <text evidence="3">The sequence shown here is derived from an EMBL/GenBank/DDBJ whole genome shotgun (WGS) entry which is preliminary data.</text>
</comment>
<dbReference type="Gene3D" id="2.30.30.100">
    <property type="match status" value="1"/>
</dbReference>
<dbReference type="SMART" id="SM00651">
    <property type="entry name" value="Sm"/>
    <property type="match status" value="1"/>
</dbReference>
<feature type="region of interest" description="Disordered" evidence="1">
    <location>
        <begin position="1"/>
        <end position="25"/>
    </location>
</feature>
<accession>A0A175WEG3</accession>
<feature type="domain" description="Sm" evidence="2">
    <location>
        <begin position="29"/>
        <end position="118"/>
    </location>
</feature>
<dbReference type="Pfam" id="PF01423">
    <property type="entry name" value="LSM"/>
    <property type="match status" value="1"/>
</dbReference>
<proteinExistence type="predicted"/>
<protein>
    <submittedName>
        <fullName evidence="3">N-alpha-acetyltransferase 38, NatC auxiliary subunit</fullName>
    </submittedName>
</protein>
<dbReference type="GO" id="GO:0016740">
    <property type="term" value="F:transferase activity"/>
    <property type="evidence" value="ECO:0007669"/>
    <property type="project" value="UniProtKB-KW"/>
</dbReference>
<dbReference type="PANTHER" id="PTHR10701:SF5">
    <property type="entry name" value="N-ALPHA-ACETYLTRANSFERASE 38, NATC AUXILIARY SUBUNIT"/>
    <property type="match status" value="1"/>
</dbReference>
<name>A0A175WEG3_9PEZI</name>
<sequence length="149" mass="16498">MDSTNLDPSSPSSPPPTQEQQQQKQAATDFLHSILNKNLRVTTADSRMFWGTFKCTDSESNLVLQHTYEYRHPTAQQISEAAAGGSDPGNTGKVKLDMTSRYLGLVVVPGRYIVRIEVEEFASQRRGQTFKVQGPRQQEIREAKGVGSG</sequence>
<dbReference type="EMBL" id="LCTW02000025">
    <property type="protein sequence ID" value="KXX81911.1"/>
    <property type="molecule type" value="Genomic_DNA"/>
</dbReference>
<dbReference type="InterPro" id="IPR050914">
    <property type="entry name" value="snRNP_SmB/NAA38-like"/>
</dbReference>
<evidence type="ECO:0000256" key="1">
    <source>
        <dbReference type="SAM" id="MobiDB-lite"/>
    </source>
</evidence>
<dbReference type="SUPFAM" id="SSF50182">
    <property type="entry name" value="Sm-like ribonucleoproteins"/>
    <property type="match status" value="1"/>
</dbReference>
<dbReference type="Proteomes" id="UP000078237">
    <property type="component" value="Unassembled WGS sequence"/>
</dbReference>
<feature type="region of interest" description="Disordered" evidence="1">
    <location>
        <begin position="129"/>
        <end position="149"/>
    </location>
</feature>
<dbReference type="PANTHER" id="PTHR10701">
    <property type="entry name" value="SMALL NUCLEAR RIBONUCLEOPROTEIN-ASSOCIATED PROTEIN B AND N"/>
    <property type="match status" value="1"/>
</dbReference>
<reference evidence="3 4" key="1">
    <citation type="journal article" date="2016" name="Genome Announc.">
        <title>Genome Sequence of Madurella mycetomatis mm55, Isolated from a Human Mycetoma Case in Sudan.</title>
        <authorList>
            <person name="Smit S."/>
            <person name="Derks M.F."/>
            <person name="Bervoets S."/>
            <person name="Fahal A."/>
            <person name="van Leeuwen W."/>
            <person name="van Belkum A."/>
            <person name="van de Sande W.W."/>
        </authorList>
    </citation>
    <scope>NUCLEOTIDE SEQUENCE [LARGE SCALE GENOMIC DNA]</scope>
    <source>
        <strain evidence="4">mm55</strain>
    </source>
</reference>
<dbReference type="CDD" id="cd06168">
    <property type="entry name" value="LSMD1"/>
    <property type="match status" value="1"/>
</dbReference>
<dbReference type="InterPro" id="IPR010920">
    <property type="entry name" value="LSM_dom_sf"/>
</dbReference>
<dbReference type="InterPro" id="IPR034110">
    <property type="entry name" value="LSMD1_Sm"/>
</dbReference>
<keyword evidence="4" id="KW-1185">Reference proteome</keyword>
<dbReference type="VEuPathDB" id="FungiDB:MMYC01_202329"/>
<dbReference type="GO" id="GO:0031417">
    <property type="term" value="C:NatC complex"/>
    <property type="evidence" value="ECO:0007669"/>
    <property type="project" value="InterPro"/>
</dbReference>
<dbReference type="STRING" id="100816.A0A175WEG3"/>
<evidence type="ECO:0000313" key="4">
    <source>
        <dbReference type="Proteomes" id="UP000078237"/>
    </source>
</evidence>
<evidence type="ECO:0000259" key="2">
    <source>
        <dbReference type="SMART" id="SM00651"/>
    </source>
</evidence>